<gene>
    <name evidence="1" type="ORF">QFC21_004769</name>
</gene>
<accession>A0ACC2VF88</accession>
<evidence type="ECO:0000313" key="2">
    <source>
        <dbReference type="Proteomes" id="UP001227268"/>
    </source>
</evidence>
<dbReference type="EMBL" id="JASBWT010000016">
    <property type="protein sequence ID" value="KAJ9097731.1"/>
    <property type="molecule type" value="Genomic_DNA"/>
</dbReference>
<proteinExistence type="predicted"/>
<sequence>MTTSLPSLIPLLPSHPSLLPLLRVTRPFAHGGSDGEQFLVKLTAFLGSREKEEQRAAVKIVSEVVQQDVDVGIVVPNIWGKRWVGVLMPIIEKETRDEVAREEIEVVVSVMERARGYPALERELQGVAVKVGGLIKGREALMLEFLPRLFPLAPTPLRPLVPTLLPVLHRIVLTSPLIAAHATSAGKPVTPAHRAATVLAHLHILAGKVAASPAFHTDMIRGIAESHLCLSSLIDGSLVLPPYHGAPAVQGAPVTFTQSVDTPTRQGILLGALAHEVASEEKIQPLVRALEGWMLVIHALLSFPTARPVTLPLGGIINLALRILACTPTVPFAEHVEGDASFKASFNAAMPRLWVVALKLLSACTLATEQHVMPYLGTILDHSIYLAESISSNHSQAHSPQLALLRFHSLLLSRLQTDPSSTAYHTRLATLCLRNVTRLLQQKPVSHDETTDDHTAGKKGKKRMRGAGEDAFVGSLSGRVGQGAVGKEQGKVIIAALKLLSVLLPHPALPKAMQAIIIRLLLSLSYSLETRSPSVISSVDLVLHERITRAVEAVLSKAVRLRGVGGSVGPWAGLIIDRPASGDDFAEAITTVIHPLLPPLSRPLPPIASLVFYNTPGSAEESTEERTLRADLGLKTGVGATKTRDAERTTDMDEEERKRKRVFVEVKESTTTTSTSFIGNTAAPVPRPSAVAPPPVLTRPQVSAVIPTVPEMVAKQVPAAVQLEAQHALLSVQAVPPPIVLPPDVTTASVHVPGILGAVSGDAVGDDDDFEMPEINLESDSDEEDEE</sequence>
<protein>
    <submittedName>
        <fullName evidence="1">Uncharacterized protein</fullName>
    </submittedName>
</protein>
<organism evidence="1 2">
    <name type="scientific">Naganishia friedmannii</name>
    <dbReference type="NCBI Taxonomy" id="89922"/>
    <lineage>
        <taxon>Eukaryota</taxon>
        <taxon>Fungi</taxon>
        <taxon>Dikarya</taxon>
        <taxon>Basidiomycota</taxon>
        <taxon>Agaricomycotina</taxon>
        <taxon>Tremellomycetes</taxon>
        <taxon>Filobasidiales</taxon>
        <taxon>Filobasidiaceae</taxon>
        <taxon>Naganishia</taxon>
    </lineage>
</organism>
<dbReference type="Proteomes" id="UP001227268">
    <property type="component" value="Unassembled WGS sequence"/>
</dbReference>
<keyword evidence="2" id="KW-1185">Reference proteome</keyword>
<evidence type="ECO:0000313" key="1">
    <source>
        <dbReference type="EMBL" id="KAJ9097731.1"/>
    </source>
</evidence>
<comment type="caution">
    <text evidence="1">The sequence shown here is derived from an EMBL/GenBank/DDBJ whole genome shotgun (WGS) entry which is preliminary data.</text>
</comment>
<reference evidence="1" key="1">
    <citation type="submission" date="2023-04" db="EMBL/GenBank/DDBJ databases">
        <title>Draft Genome sequencing of Naganishia species isolated from polar environments using Oxford Nanopore Technology.</title>
        <authorList>
            <person name="Leo P."/>
            <person name="Venkateswaran K."/>
        </authorList>
    </citation>
    <scope>NUCLEOTIDE SEQUENCE</scope>
    <source>
        <strain evidence="1">MNA-CCFEE 5423</strain>
    </source>
</reference>
<name>A0ACC2VF88_9TREE</name>